<proteinExistence type="inferred from homology"/>
<dbReference type="SUPFAM" id="SSF51735">
    <property type="entry name" value="NAD(P)-binding Rossmann-fold domains"/>
    <property type="match status" value="1"/>
</dbReference>
<dbReference type="InterPro" id="IPR002347">
    <property type="entry name" value="SDR_fam"/>
</dbReference>
<dbReference type="PANTHER" id="PTHR42760">
    <property type="entry name" value="SHORT-CHAIN DEHYDROGENASES/REDUCTASES FAMILY MEMBER"/>
    <property type="match status" value="1"/>
</dbReference>
<dbReference type="PRINTS" id="PR00080">
    <property type="entry name" value="SDRFAMILY"/>
</dbReference>
<dbReference type="InterPro" id="IPR036291">
    <property type="entry name" value="NAD(P)-bd_dom_sf"/>
</dbReference>
<gene>
    <name evidence="3" type="ORF">CO711_21490</name>
</gene>
<comment type="similarity">
    <text evidence="1">Belongs to the short-chain dehydrogenases/reductases (SDR) family.</text>
</comment>
<dbReference type="PRINTS" id="PR00081">
    <property type="entry name" value="GDHRDH"/>
</dbReference>
<keyword evidence="4" id="KW-1185">Reference proteome</keyword>
<evidence type="ECO:0000313" key="4">
    <source>
        <dbReference type="Proteomes" id="UP000218103"/>
    </source>
</evidence>
<feature type="domain" description="Ketoreductase" evidence="2">
    <location>
        <begin position="6"/>
        <end position="191"/>
    </location>
</feature>
<dbReference type="PROSITE" id="PS00061">
    <property type="entry name" value="ADH_SHORT"/>
    <property type="match status" value="1"/>
</dbReference>
<dbReference type="InterPro" id="IPR057326">
    <property type="entry name" value="KR_dom"/>
</dbReference>
<reference evidence="4" key="1">
    <citation type="submission" date="2017-09" db="EMBL/GenBank/DDBJ databases">
        <title>FDA dAtabase for Regulatory Grade micrObial Sequences (FDA-ARGOS): Supporting development and validation of Infectious Disease Dx tests.</title>
        <authorList>
            <person name="Minogue T."/>
            <person name="Wolcott M."/>
            <person name="Wasieloski L."/>
            <person name="Aguilar W."/>
            <person name="Moore D."/>
            <person name="Tallon L.J."/>
            <person name="Sadzewicz L."/>
            <person name="Ott S."/>
            <person name="Zhao X."/>
            <person name="Nagaraj S."/>
            <person name="Vavikolanu K."/>
            <person name="Aluvathingal J."/>
            <person name="Nadendla S."/>
            <person name="Sichtig H."/>
        </authorList>
    </citation>
    <scope>NUCLEOTIDE SEQUENCE [LARGE SCALE GENOMIC DNA]</scope>
    <source>
        <strain evidence="4">FDAARGOS_388</strain>
    </source>
</reference>
<evidence type="ECO:0000313" key="3">
    <source>
        <dbReference type="EMBL" id="ATF79985.1"/>
    </source>
</evidence>
<evidence type="ECO:0000259" key="2">
    <source>
        <dbReference type="SMART" id="SM00822"/>
    </source>
</evidence>
<dbReference type="EMBL" id="CP023520">
    <property type="protein sequence ID" value="ATF79985.1"/>
    <property type="molecule type" value="Genomic_DNA"/>
</dbReference>
<dbReference type="RefSeq" id="WP_027792038.1">
    <property type="nucleotide sequence ID" value="NZ_BCNU01000011.1"/>
</dbReference>
<evidence type="ECO:0000256" key="1">
    <source>
        <dbReference type="ARBA" id="ARBA00006484"/>
    </source>
</evidence>
<organism evidence="3 4">
    <name type="scientific">Burkholderia cepacia</name>
    <name type="common">Pseudomonas cepacia</name>
    <dbReference type="NCBI Taxonomy" id="292"/>
    <lineage>
        <taxon>Bacteria</taxon>
        <taxon>Pseudomonadati</taxon>
        <taxon>Pseudomonadota</taxon>
        <taxon>Betaproteobacteria</taxon>
        <taxon>Burkholderiales</taxon>
        <taxon>Burkholderiaceae</taxon>
        <taxon>Burkholderia</taxon>
        <taxon>Burkholderia cepacia complex</taxon>
    </lineage>
</organism>
<protein>
    <submittedName>
        <fullName evidence="3">NAD(P)-dependent oxidoreductase</fullName>
    </submittedName>
</protein>
<dbReference type="SMART" id="SM00822">
    <property type="entry name" value="PKS_KR"/>
    <property type="match status" value="1"/>
</dbReference>
<dbReference type="PANTHER" id="PTHR42760:SF135">
    <property type="entry name" value="BLL7886 PROTEIN"/>
    <property type="match status" value="1"/>
</dbReference>
<name>A0ABN5D193_BURCE</name>
<dbReference type="Pfam" id="PF13561">
    <property type="entry name" value="adh_short_C2"/>
    <property type="match status" value="1"/>
</dbReference>
<accession>A0ABN5D193</accession>
<dbReference type="Gene3D" id="3.40.50.720">
    <property type="entry name" value="NAD(P)-binding Rossmann-like Domain"/>
    <property type="match status" value="1"/>
</dbReference>
<sequence length="249" mass="25596">MLLENKIIVVTGAASPRGIGKATAKALAAEGARVVILDLRKDDAQTAAADLGADHLGLACDVTDKDACVAAARATLERYGRIDGLINNAGITQPVRTLEIGGKDFDAIVDVNLRGTLHMSQAVIPAMKAQNGGSIVCMSSVSAQRGGGIFGGPHYSAAKAGVLGLAKAMAREFGADHIRVNSITPGLIQTDITGDKLTPDMRADIIKGIPLGRLGDAADVANACLFLVSDLSTYLTGITLDVNGGMLIH</sequence>
<dbReference type="NCBIfam" id="NF005559">
    <property type="entry name" value="PRK07231.1"/>
    <property type="match status" value="1"/>
</dbReference>
<dbReference type="InterPro" id="IPR020904">
    <property type="entry name" value="Sc_DH/Rdtase_CS"/>
</dbReference>
<dbReference type="Proteomes" id="UP000218103">
    <property type="component" value="Chromosome 3"/>
</dbReference>